<dbReference type="GO" id="GO:0052150">
    <property type="term" value="P:symbiont-mediated perturbation of host apoptosis"/>
    <property type="evidence" value="ECO:0007669"/>
    <property type="project" value="UniProtKB-KW"/>
</dbReference>
<protein>
    <recommendedName>
        <fullName evidence="16 17">Protein E6</fullName>
    </recommendedName>
</protein>
<reference evidence="18" key="1">
    <citation type="journal article" date="2018" name="Nat. Med.">
        <title>Expanded skin virome in DOCK8-deficient patients.</title>
        <authorList>
            <consortium name="NISC Comparative Sequencing Program"/>
            <person name="Tirosh O."/>
            <person name="Conlan S."/>
            <person name="Deming C."/>
            <person name="Lee-Lin S.Q."/>
            <person name="Huang X."/>
            <person name="Su H.C."/>
            <person name="Freeman A.F."/>
            <person name="Segre J.A."/>
            <person name="Kong H.H."/>
        </authorList>
    </citation>
    <scope>NUCLEOTIDE SEQUENCE</scope>
    <source>
        <strain evidence="18">HPV-mSK_151</strain>
    </source>
</reference>
<comment type="subunit">
    <text evidence="16">Forms homodimers. Interacts with ubiquitin-protein ligase UBE3A/E6-AP; this interaction stimulates UBE3A ubiquitin activity. Interacts with host BAK1.</text>
</comment>
<evidence type="ECO:0000256" key="3">
    <source>
        <dbReference type="ARBA" id="ARBA00022562"/>
    </source>
</evidence>
<evidence type="ECO:0000256" key="7">
    <source>
        <dbReference type="ARBA" id="ARBA00022771"/>
    </source>
</evidence>
<dbReference type="SUPFAM" id="SSF161229">
    <property type="entry name" value="E6 C-terminal domain-like"/>
    <property type="match status" value="2"/>
</dbReference>
<keyword evidence="3 16" id="KW-1048">Host nucleus</keyword>
<dbReference type="GO" id="GO:0008270">
    <property type="term" value="F:zinc ion binding"/>
    <property type="evidence" value="ECO:0007669"/>
    <property type="project" value="UniProtKB-KW"/>
</dbReference>
<organism evidence="18">
    <name type="scientific">Human papillomavirus</name>
    <dbReference type="NCBI Taxonomy" id="10566"/>
    <lineage>
        <taxon>Viruses</taxon>
        <taxon>Monodnaviria</taxon>
        <taxon>Shotokuvirae</taxon>
        <taxon>Cossaviricota</taxon>
        <taxon>Papovaviricetes</taxon>
        <taxon>Zurhausenvirales</taxon>
        <taxon>Papillomaviridae</taxon>
    </lineage>
</organism>
<dbReference type="GO" id="GO:0006355">
    <property type="term" value="P:regulation of DNA-templated transcription"/>
    <property type="evidence" value="ECO:0007669"/>
    <property type="project" value="UniProtKB-UniRule"/>
</dbReference>
<dbReference type="Gene3D" id="3.30.240.40">
    <property type="entry name" value="E6 early regulatory protein"/>
    <property type="match status" value="2"/>
</dbReference>
<dbReference type="EMBL" id="MH777293">
    <property type="protein sequence ID" value="AYA94211.1"/>
    <property type="molecule type" value="Genomic_DNA"/>
</dbReference>
<dbReference type="Pfam" id="PF00518">
    <property type="entry name" value="E6"/>
    <property type="match status" value="1"/>
</dbReference>
<evidence type="ECO:0000256" key="6">
    <source>
        <dbReference type="ARBA" id="ARBA00022723"/>
    </source>
</evidence>
<dbReference type="GO" id="GO:0003677">
    <property type="term" value="F:DNA binding"/>
    <property type="evidence" value="ECO:0007669"/>
    <property type="project" value="UniProtKB-UniRule"/>
</dbReference>
<dbReference type="GO" id="GO:0039502">
    <property type="term" value="P:symbiont-mediated suppression of host type I interferon-mediated signaling pathway"/>
    <property type="evidence" value="ECO:0007669"/>
    <property type="project" value="UniProtKB-UniRule"/>
</dbReference>
<keyword evidence="10 16" id="KW-0238">DNA-binding</keyword>
<evidence type="ECO:0000256" key="1">
    <source>
        <dbReference type="ARBA" id="ARBA00006346"/>
    </source>
</evidence>
<evidence type="ECO:0000256" key="17">
    <source>
        <dbReference type="RuleBase" id="RU363123"/>
    </source>
</evidence>
<dbReference type="InterPro" id="IPR001334">
    <property type="entry name" value="E6"/>
</dbReference>
<evidence type="ECO:0000256" key="11">
    <source>
        <dbReference type="ARBA" id="ARBA00023159"/>
    </source>
</evidence>
<comment type="subcellular location">
    <subcellularLocation>
        <location evidence="16 17">Host cytoplasm</location>
    </subcellularLocation>
    <subcellularLocation>
        <location evidence="16 17">Host nucleus</location>
    </subcellularLocation>
</comment>
<sequence>METYPMSIADLARLLDIPAVDLLVPCNFCFNFLTYFELCDFDNKLLTLIWKDDKVFGCCRRCSIASGFFEFQQFYQGSVIGRDIEAVEQKSIFDICVRCHHCLRLLDSIEKLDICGRQQPFHKVRDNWKGLCKFCK</sequence>
<keyword evidence="6 16" id="KW-0479">Metal-binding</keyword>
<dbReference type="GO" id="GO:0039648">
    <property type="term" value="P:symbiont-mediated perturbation of host ubiquitin-like protein modification"/>
    <property type="evidence" value="ECO:0007669"/>
    <property type="project" value="UniProtKB-UniRule"/>
</dbReference>
<dbReference type="HAMAP" id="MF_04006">
    <property type="entry name" value="HPV_E6"/>
    <property type="match status" value="1"/>
</dbReference>
<name>A0A385PJU6_9PAPI</name>
<keyword evidence="15 16" id="KW-1119">Modulation of host cell apoptosis by virus</keyword>
<proteinExistence type="inferred from homology"/>
<keyword evidence="2 16" id="KW-0244">Early protein</keyword>
<evidence type="ECO:0000256" key="15">
    <source>
        <dbReference type="ARBA" id="ARBA00023323"/>
    </source>
</evidence>
<keyword evidence="7 16" id="KW-0863">Zinc-finger</keyword>
<comment type="similarity">
    <text evidence="1 16 17">Belongs to the papillomaviridae E6 protein family.</text>
</comment>
<keyword evidence="12 16" id="KW-0804">Transcription</keyword>
<keyword evidence="11 16" id="KW-0010">Activator</keyword>
<dbReference type="InterPro" id="IPR038575">
    <property type="entry name" value="E6_sf"/>
</dbReference>
<keyword evidence="14 16" id="KW-0899">Viral immunoevasion</keyword>
<feature type="zinc finger region" evidence="16">
    <location>
        <begin position="26"/>
        <end position="62"/>
    </location>
</feature>
<keyword evidence="8 16" id="KW-0862">Zinc</keyword>
<keyword evidence="4 16" id="KW-0945">Host-virus interaction</keyword>
<keyword evidence="13 16" id="KW-1035">Host cytoplasm</keyword>
<dbReference type="GO" id="GO:0006351">
    <property type="term" value="P:DNA-templated transcription"/>
    <property type="evidence" value="ECO:0007669"/>
    <property type="project" value="UniProtKB-UniRule"/>
</dbReference>
<evidence type="ECO:0000256" key="14">
    <source>
        <dbReference type="ARBA" id="ARBA00023280"/>
    </source>
</evidence>
<keyword evidence="5 16" id="KW-1090">Inhibition of host innate immune response by virus</keyword>
<accession>A0A385PJU6</accession>
<evidence type="ECO:0000256" key="10">
    <source>
        <dbReference type="ARBA" id="ARBA00023125"/>
    </source>
</evidence>
<evidence type="ECO:0000256" key="4">
    <source>
        <dbReference type="ARBA" id="ARBA00022581"/>
    </source>
</evidence>
<evidence type="ECO:0000256" key="9">
    <source>
        <dbReference type="ARBA" id="ARBA00023015"/>
    </source>
</evidence>
<evidence type="ECO:0000256" key="16">
    <source>
        <dbReference type="HAMAP-Rule" id="MF_04006"/>
    </source>
</evidence>
<dbReference type="GO" id="GO:0052170">
    <property type="term" value="P:symbiont-mediated suppression of host innate immune response"/>
    <property type="evidence" value="ECO:0007669"/>
    <property type="project" value="UniProtKB-KW"/>
</dbReference>
<comment type="caution">
    <text evidence="16">Lacks conserved residue(s) required for the propagation of feature annotation.</text>
</comment>
<evidence type="ECO:0000256" key="5">
    <source>
        <dbReference type="ARBA" id="ARBA00022632"/>
    </source>
</evidence>
<gene>
    <name evidence="16" type="primary">E6</name>
</gene>
<feature type="zinc finger region" evidence="16">
    <location>
        <begin position="99"/>
        <end position="135"/>
    </location>
</feature>
<dbReference type="GO" id="GO:0030430">
    <property type="term" value="C:host cell cytoplasm"/>
    <property type="evidence" value="ECO:0007669"/>
    <property type="project" value="UniProtKB-SubCell"/>
</dbReference>
<evidence type="ECO:0000256" key="12">
    <source>
        <dbReference type="ARBA" id="ARBA00023163"/>
    </source>
</evidence>
<evidence type="ECO:0000256" key="8">
    <source>
        <dbReference type="ARBA" id="ARBA00022833"/>
    </source>
</evidence>
<evidence type="ECO:0000256" key="2">
    <source>
        <dbReference type="ARBA" id="ARBA00022518"/>
    </source>
</evidence>
<evidence type="ECO:0000313" key="18">
    <source>
        <dbReference type="EMBL" id="AYA94211.1"/>
    </source>
</evidence>
<evidence type="ECO:0000256" key="13">
    <source>
        <dbReference type="ARBA" id="ARBA00023200"/>
    </source>
</evidence>
<keyword evidence="9 16" id="KW-0805">Transcription regulation</keyword>
<comment type="function">
    <text evidence="16">Plays a major role in the induction and maintenance of cellular transformation. E6 associates with host UBE3A/E6-AP ubiquitin-protein ligase and modulates its activity. Protects host keratinocytes from apoptosis by mediating the degradation of host BAK1. May also inhibit host immune response.</text>
</comment>
<dbReference type="GO" id="GO:0042025">
    <property type="term" value="C:host cell nucleus"/>
    <property type="evidence" value="ECO:0007669"/>
    <property type="project" value="UniProtKB-SubCell"/>
</dbReference>